<protein>
    <submittedName>
        <fullName evidence="2">Uncharacterized protein</fullName>
    </submittedName>
</protein>
<dbReference type="AlphaFoldDB" id="A0A396JCA2"/>
<sequence length="186" mass="21455">MDVAQKPDSNDKKEKVAQKPDSKDKTEEVAQSKVERAESSKRTYDDCTYQECPSLNISQASQMENAKKPKGDDIEEKPRVTINPILLEIQEAEKVATKPRSKDEIEEVAKSEVENLESEVSWVCPWGRHCHNVDMSTYVEWPDYYCFDSPDDNDCLDDLSDNDEKDAEYKERWEKCFHVGKLPGEK</sequence>
<evidence type="ECO:0000256" key="1">
    <source>
        <dbReference type="SAM" id="MobiDB-lite"/>
    </source>
</evidence>
<comment type="caution">
    <text evidence="2">The sequence shown here is derived from an EMBL/GenBank/DDBJ whole genome shotgun (WGS) entry which is preliminary data.</text>
</comment>
<feature type="region of interest" description="Disordered" evidence="1">
    <location>
        <begin position="1"/>
        <end position="79"/>
    </location>
</feature>
<feature type="compositionally biased region" description="Basic and acidic residues" evidence="1">
    <location>
        <begin position="65"/>
        <end position="79"/>
    </location>
</feature>
<feature type="compositionally biased region" description="Basic and acidic residues" evidence="1">
    <location>
        <begin position="8"/>
        <end position="45"/>
    </location>
</feature>
<reference evidence="3" key="1">
    <citation type="journal article" date="2018" name="Nat. Plants">
        <title>Whole-genome landscape of Medicago truncatula symbiotic genes.</title>
        <authorList>
            <person name="Pecrix Y."/>
            <person name="Staton S.E."/>
            <person name="Sallet E."/>
            <person name="Lelandais-Briere C."/>
            <person name="Moreau S."/>
            <person name="Carrere S."/>
            <person name="Blein T."/>
            <person name="Jardinaud M.F."/>
            <person name="Latrasse D."/>
            <person name="Zouine M."/>
            <person name="Zahm M."/>
            <person name="Kreplak J."/>
            <person name="Mayjonade B."/>
            <person name="Satge C."/>
            <person name="Perez M."/>
            <person name="Cauet S."/>
            <person name="Marande W."/>
            <person name="Chantry-Darmon C."/>
            <person name="Lopez-Roques C."/>
            <person name="Bouchez O."/>
            <person name="Berard A."/>
            <person name="Debelle F."/>
            <person name="Munos S."/>
            <person name="Bendahmane A."/>
            <person name="Berges H."/>
            <person name="Niebel A."/>
            <person name="Buitink J."/>
            <person name="Frugier F."/>
            <person name="Benhamed M."/>
            <person name="Crespi M."/>
            <person name="Gouzy J."/>
            <person name="Gamas P."/>
        </authorList>
    </citation>
    <scope>NUCLEOTIDE SEQUENCE [LARGE SCALE GENOMIC DNA]</scope>
    <source>
        <strain evidence="3">cv. Jemalong A17</strain>
    </source>
</reference>
<name>A0A396JCA2_MEDTR</name>
<organism evidence="2 3">
    <name type="scientific">Medicago truncatula</name>
    <name type="common">Barrel medic</name>
    <name type="synonym">Medicago tribuloides</name>
    <dbReference type="NCBI Taxonomy" id="3880"/>
    <lineage>
        <taxon>Eukaryota</taxon>
        <taxon>Viridiplantae</taxon>
        <taxon>Streptophyta</taxon>
        <taxon>Embryophyta</taxon>
        <taxon>Tracheophyta</taxon>
        <taxon>Spermatophyta</taxon>
        <taxon>Magnoliopsida</taxon>
        <taxon>eudicotyledons</taxon>
        <taxon>Gunneridae</taxon>
        <taxon>Pentapetalae</taxon>
        <taxon>rosids</taxon>
        <taxon>fabids</taxon>
        <taxon>Fabales</taxon>
        <taxon>Fabaceae</taxon>
        <taxon>Papilionoideae</taxon>
        <taxon>50 kb inversion clade</taxon>
        <taxon>NPAAA clade</taxon>
        <taxon>Hologalegina</taxon>
        <taxon>IRL clade</taxon>
        <taxon>Trifolieae</taxon>
        <taxon>Medicago</taxon>
    </lineage>
</organism>
<dbReference type="Gramene" id="rna10054">
    <property type="protein sequence ID" value="RHN74085.1"/>
    <property type="gene ID" value="gene10054"/>
</dbReference>
<evidence type="ECO:0000313" key="3">
    <source>
        <dbReference type="Proteomes" id="UP000265566"/>
    </source>
</evidence>
<accession>A0A396JCA2</accession>
<evidence type="ECO:0000313" key="2">
    <source>
        <dbReference type="EMBL" id="RHN74085.1"/>
    </source>
</evidence>
<dbReference type="Proteomes" id="UP000265566">
    <property type="component" value="Chromosome 2"/>
</dbReference>
<proteinExistence type="predicted"/>
<feature type="compositionally biased region" description="Polar residues" evidence="1">
    <location>
        <begin position="51"/>
        <end position="64"/>
    </location>
</feature>
<dbReference type="EMBL" id="PSQE01000002">
    <property type="protein sequence ID" value="RHN74085.1"/>
    <property type="molecule type" value="Genomic_DNA"/>
</dbReference>
<gene>
    <name evidence="2" type="ORF">MtrunA17_Chr2g0306111</name>
</gene>